<dbReference type="Proteomes" id="UP000800041">
    <property type="component" value="Unassembled WGS sequence"/>
</dbReference>
<keyword evidence="2" id="KW-0472">Membrane</keyword>
<gene>
    <name evidence="3" type="ORF">K402DRAFT_389833</name>
</gene>
<reference evidence="3" key="1">
    <citation type="journal article" date="2020" name="Stud. Mycol.">
        <title>101 Dothideomycetes genomes: a test case for predicting lifestyles and emergence of pathogens.</title>
        <authorList>
            <person name="Haridas S."/>
            <person name="Albert R."/>
            <person name="Binder M."/>
            <person name="Bloem J."/>
            <person name="Labutti K."/>
            <person name="Salamov A."/>
            <person name="Andreopoulos B."/>
            <person name="Baker S."/>
            <person name="Barry K."/>
            <person name="Bills G."/>
            <person name="Bluhm B."/>
            <person name="Cannon C."/>
            <person name="Castanera R."/>
            <person name="Culley D."/>
            <person name="Daum C."/>
            <person name="Ezra D."/>
            <person name="Gonzalez J."/>
            <person name="Henrissat B."/>
            <person name="Kuo A."/>
            <person name="Liang C."/>
            <person name="Lipzen A."/>
            <person name="Lutzoni F."/>
            <person name="Magnuson J."/>
            <person name="Mondo S."/>
            <person name="Nolan M."/>
            <person name="Ohm R."/>
            <person name="Pangilinan J."/>
            <person name="Park H.-J."/>
            <person name="Ramirez L."/>
            <person name="Alfaro M."/>
            <person name="Sun H."/>
            <person name="Tritt A."/>
            <person name="Yoshinaga Y."/>
            <person name="Zwiers L.-H."/>
            <person name="Turgeon B."/>
            <person name="Goodwin S."/>
            <person name="Spatafora J."/>
            <person name="Crous P."/>
            <person name="Grigoriev I."/>
        </authorList>
    </citation>
    <scope>NUCLEOTIDE SEQUENCE</scope>
    <source>
        <strain evidence="3">CBS 113979</strain>
    </source>
</reference>
<organism evidence="3 4">
    <name type="scientific">Aulographum hederae CBS 113979</name>
    <dbReference type="NCBI Taxonomy" id="1176131"/>
    <lineage>
        <taxon>Eukaryota</taxon>
        <taxon>Fungi</taxon>
        <taxon>Dikarya</taxon>
        <taxon>Ascomycota</taxon>
        <taxon>Pezizomycotina</taxon>
        <taxon>Dothideomycetes</taxon>
        <taxon>Pleosporomycetidae</taxon>
        <taxon>Aulographales</taxon>
        <taxon>Aulographaceae</taxon>
    </lineage>
</organism>
<dbReference type="EMBL" id="ML977142">
    <property type="protein sequence ID" value="KAF1990205.1"/>
    <property type="molecule type" value="Genomic_DNA"/>
</dbReference>
<evidence type="ECO:0000256" key="1">
    <source>
        <dbReference type="SAM" id="MobiDB-lite"/>
    </source>
</evidence>
<evidence type="ECO:0000256" key="2">
    <source>
        <dbReference type="SAM" id="Phobius"/>
    </source>
</evidence>
<accession>A0A6G1HAL9</accession>
<keyword evidence="2" id="KW-1133">Transmembrane helix</keyword>
<name>A0A6G1HAL9_9PEZI</name>
<feature type="region of interest" description="Disordered" evidence="1">
    <location>
        <begin position="1"/>
        <end position="42"/>
    </location>
</feature>
<dbReference type="AlphaFoldDB" id="A0A6G1HAL9"/>
<protein>
    <submittedName>
        <fullName evidence="3">Uncharacterized protein</fullName>
    </submittedName>
</protein>
<feature type="transmembrane region" description="Helical" evidence="2">
    <location>
        <begin position="48"/>
        <end position="69"/>
    </location>
</feature>
<keyword evidence="2" id="KW-0812">Transmembrane</keyword>
<evidence type="ECO:0000313" key="3">
    <source>
        <dbReference type="EMBL" id="KAF1990205.1"/>
    </source>
</evidence>
<sequence length="92" mass="10031">MRKPAPGTPSFRKPRGNLRRTNKTSAPATSRGDLRPVQPSKPGPIDQATYFLFAGLQFILTCGVVYMLLNQLLRTPIHAAHHLPPMPGGTSL</sequence>
<proteinExistence type="predicted"/>
<evidence type="ECO:0000313" key="4">
    <source>
        <dbReference type="Proteomes" id="UP000800041"/>
    </source>
</evidence>
<keyword evidence="4" id="KW-1185">Reference proteome</keyword>
<feature type="compositionally biased region" description="Basic residues" evidence="1">
    <location>
        <begin position="12"/>
        <end position="22"/>
    </location>
</feature>